<keyword evidence="2" id="KW-0479">Metal-binding</keyword>
<dbReference type="Pfam" id="PF25238">
    <property type="entry name" value="OGFOD2-like"/>
    <property type="match status" value="1"/>
</dbReference>
<organism evidence="9 10">
    <name type="scientific">Cymbomonas tetramitiformis</name>
    <dbReference type="NCBI Taxonomy" id="36881"/>
    <lineage>
        <taxon>Eukaryota</taxon>
        <taxon>Viridiplantae</taxon>
        <taxon>Chlorophyta</taxon>
        <taxon>Pyramimonadophyceae</taxon>
        <taxon>Pyramimonadales</taxon>
        <taxon>Pyramimonadaceae</taxon>
        <taxon>Cymbomonas</taxon>
    </lineage>
</organism>
<protein>
    <recommendedName>
        <fullName evidence="8">Fe2OG dioxygenase domain-containing protein</fullName>
    </recommendedName>
</protein>
<evidence type="ECO:0000259" key="8">
    <source>
        <dbReference type="PROSITE" id="PS51471"/>
    </source>
</evidence>
<dbReference type="GO" id="GO:0005506">
    <property type="term" value="F:iron ion binding"/>
    <property type="evidence" value="ECO:0007669"/>
    <property type="project" value="InterPro"/>
</dbReference>
<comment type="caution">
    <text evidence="9">The sequence shown here is derived from an EMBL/GenBank/DDBJ whole genome shotgun (WGS) entry which is preliminary data.</text>
</comment>
<keyword evidence="7" id="KW-0732">Signal</keyword>
<keyword evidence="5" id="KW-0560">Oxidoreductase</keyword>
<dbReference type="Proteomes" id="UP001190700">
    <property type="component" value="Unassembled WGS sequence"/>
</dbReference>
<evidence type="ECO:0000256" key="5">
    <source>
        <dbReference type="ARBA" id="ARBA00023002"/>
    </source>
</evidence>
<proteinExistence type="predicted"/>
<keyword evidence="10" id="KW-1185">Reference proteome</keyword>
<evidence type="ECO:0000256" key="1">
    <source>
        <dbReference type="ARBA" id="ARBA00001961"/>
    </source>
</evidence>
<feature type="chain" id="PRO_5042087574" description="Fe2OG dioxygenase domain-containing protein" evidence="7">
    <location>
        <begin position="24"/>
        <end position="332"/>
    </location>
</feature>
<dbReference type="PANTHER" id="PTHR24014">
    <property type="entry name" value="2-OXOGLUTARATE AND IRON-DEPENDENT OXYGENASE DOMAIN-CONTAINING PROTEIN 2"/>
    <property type="match status" value="1"/>
</dbReference>
<evidence type="ECO:0000313" key="10">
    <source>
        <dbReference type="Proteomes" id="UP001190700"/>
    </source>
</evidence>
<reference evidence="9 10" key="1">
    <citation type="journal article" date="2015" name="Genome Biol. Evol.">
        <title>Comparative Genomics of a Bacterivorous Green Alga Reveals Evolutionary Causalities and Consequences of Phago-Mixotrophic Mode of Nutrition.</title>
        <authorList>
            <person name="Burns J.A."/>
            <person name="Paasch A."/>
            <person name="Narechania A."/>
            <person name="Kim E."/>
        </authorList>
    </citation>
    <scope>NUCLEOTIDE SEQUENCE [LARGE SCALE GENOMIC DNA]</scope>
    <source>
        <strain evidence="9 10">PLY_AMNH</strain>
    </source>
</reference>
<dbReference type="AlphaFoldDB" id="A0AAE0FW93"/>
<dbReference type="PROSITE" id="PS51471">
    <property type="entry name" value="FE2OG_OXY"/>
    <property type="match status" value="1"/>
</dbReference>
<dbReference type="PANTHER" id="PTHR24014:SF4">
    <property type="entry name" value="2-OXOGLUTARATE AND IRON-DEPENDENT OXYGENASE DOMAIN-CONTAINING PROTEIN 2"/>
    <property type="match status" value="1"/>
</dbReference>
<dbReference type="InterPro" id="IPR005123">
    <property type="entry name" value="Oxoglu/Fe-dep_dioxygenase_dom"/>
</dbReference>
<dbReference type="SMART" id="SM00702">
    <property type="entry name" value="P4Hc"/>
    <property type="match status" value="1"/>
</dbReference>
<evidence type="ECO:0000256" key="6">
    <source>
        <dbReference type="ARBA" id="ARBA00023004"/>
    </source>
</evidence>
<evidence type="ECO:0000256" key="2">
    <source>
        <dbReference type="ARBA" id="ARBA00022723"/>
    </source>
</evidence>
<keyword evidence="4" id="KW-0223">Dioxygenase</keyword>
<accession>A0AAE0FW93</accession>
<evidence type="ECO:0000256" key="7">
    <source>
        <dbReference type="SAM" id="SignalP"/>
    </source>
</evidence>
<evidence type="ECO:0000313" key="9">
    <source>
        <dbReference type="EMBL" id="KAK3266798.1"/>
    </source>
</evidence>
<dbReference type="EMBL" id="LGRX02012823">
    <property type="protein sequence ID" value="KAK3266798.1"/>
    <property type="molecule type" value="Genomic_DNA"/>
</dbReference>
<dbReference type="GO" id="GO:0016705">
    <property type="term" value="F:oxidoreductase activity, acting on paired donors, with incorporation or reduction of molecular oxygen"/>
    <property type="evidence" value="ECO:0007669"/>
    <property type="project" value="InterPro"/>
</dbReference>
<name>A0AAE0FW93_9CHLO</name>
<keyword evidence="3" id="KW-0847">Vitamin C</keyword>
<dbReference type="GO" id="GO:0031418">
    <property type="term" value="F:L-ascorbic acid binding"/>
    <property type="evidence" value="ECO:0007669"/>
    <property type="project" value="UniProtKB-KW"/>
</dbReference>
<feature type="signal peptide" evidence="7">
    <location>
        <begin position="1"/>
        <end position="23"/>
    </location>
</feature>
<evidence type="ECO:0000256" key="3">
    <source>
        <dbReference type="ARBA" id="ARBA00022896"/>
    </source>
</evidence>
<keyword evidence="6" id="KW-0408">Iron</keyword>
<evidence type="ECO:0000256" key="4">
    <source>
        <dbReference type="ARBA" id="ARBA00022964"/>
    </source>
</evidence>
<dbReference type="InterPro" id="IPR006620">
    <property type="entry name" value="Pro_4_hyd_alph"/>
</dbReference>
<sequence length="332" mass="37958">MKCARGLTILCCILLSLFSEVEGDVAKQYTPLQKHPQLFDDRQGWLEGWFDPAFNSMMRSLREGNESALWELLHEETPGVYSFPMWTPKFCRFLMEEIDNYKQTGLPIRRPNSMNNYGLVVNEIGMLPMLTKLQQIYLQPIAKLLFPEEGAVFHGHHSFMVQYKQGEDLGLDMHTDDSDVTFNICLGKEFVAAGLTLCGTVGTPDHRQLAHKYDHIPGRCIVHLGSKRHGADDIITGERNNLIVWNHNEDFRARGGTKARGFAKESDIPHQDCLSYTHDRDYSLLKEFPQGERGRVAKATNKRQAWCPPNHACYDSMAPVLKRGSSYEFRHL</sequence>
<dbReference type="GO" id="GO:0051213">
    <property type="term" value="F:dioxygenase activity"/>
    <property type="evidence" value="ECO:0007669"/>
    <property type="project" value="UniProtKB-KW"/>
</dbReference>
<gene>
    <name evidence="9" type="ORF">CYMTET_24604</name>
</gene>
<comment type="cofactor">
    <cofactor evidence="1">
        <name>L-ascorbate</name>
        <dbReference type="ChEBI" id="CHEBI:38290"/>
    </cofactor>
</comment>
<feature type="domain" description="Fe2OG dioxygenase" evidence="8">
    <location>
        <begin position="154"/>
        <end position="248"/>
    </location>
</feature>